<protein>
    <submittedName>
        <fullName evidence="1">TIGR04255 family protein</fullName>
    </submittedName>
</protein>
<name>A0AAP2HLY0_9BURK</name>
<dbReference type="EMBL" id="JAHPMX010000011">
    <property type="protein sequence ID" value="MBU9358798.1"/>
    <property type="molecule type" value="Genomic_DNA"/>
</dbReference>
<accession>A0AAP2HLY0</accession>
<dbReference type="NCBIfam" id="TIGR04255">
    <property type="entry name" value="sporadTIGR04255"/>
    <property type="match status" value="1"/>
</dbReference>
<proteinExistence type="predicted"/>
<sequence>MATKPLPTKLGKEPLIDVVCGVNFESDAPADSLLPGLLLPKLDGKQPRFEPLPAAQLPQVLRDNDPNLQNAPLMRVVVDERFTVLIGSKWLGVGCQMPYAGWAAFSEMIQTVFGVLGDAPFVKAIVRHSLKYVDFIAEPQGGASLSRFQINIEIAERKISDQPTQLRTEIAEPPFLHATTIYSPATANKVDGTKVQGALVDVDTHRIERFSVEAFLRELPQLLDAIHSANKEFFFALLSDAGLQELEPRYD</sequence>
<evidence type="ECO:0000313" key="2">
    <source>
        <dbReference type="Proteomes" id="UP001196915"/>
    </source>
</evidence>
<dbReference type="Proteomes" id="UP001196915">
    <property type="component" value="Unassembled WGS sequence"/>
</dbReference>
<gene>
    <name evidence="1" type="ORF">KTE52_20885</name>
</gene>
<dbReference type="InterPro" id="IPR026349">
    <property type="entry name" value="CHP04255"/>
</dbReference>
<reference evidence="1" key="1">
    <citation type="submission" date="2021-06" db="EMBL/GenBank/DDBJ databases">
        <title>A collection of bacterial strains from the Burkholderia cepacia Research Laboratory and Repository.</title>
        <authorList>
            <person name="Lipuma J."/>
            <person name="Spilker T."/>
        </authorList>
    </citation>
    <scope>NUCLEOTIDE SEQUENCE</scope>
    <source>
        <strain evidence="1">AU37435</strain>
    </source>
</reference>
<evidence type="ECO:0000313" key="1">
    <source>
        <dbReference type="EMBL" id="MBU9358798.1"/>
    </source>
</evidence>
<comment type="caution">
    <text evidence="1">The sequence shown here is derived from an EMBL/GenBank/DDBJ whole genome shotgun (WGS) entry which is preliminary data.</text>
</comment>
<dbReference type="AlphaFoldDB" id="A0AAP2HLY0"/>
<dbReference type="RefSeq" id="WP_088923671.1">
    <property type="nucleotide sequence ID" value="NZ_CAJHCY010000021.1"/>
</dbReference>
<organism evidence="1 2">
    <name type="scientific">Burkholderia multivorans</name>
    <dbReference type="NCBI Taxonomy" id="87883"/>
    <lineage>
        <taxon>Bacteria</taxon>
        <taxon>Pseudomonadati</taxon>
        <taxon>Pseudomonadota</taxon>
        <taxon>Betaproteobacteria</taxon>
        <taxon>Burkholderiales</taxon>
        <taxon>Burkholderiaceae</taxon>
        <taxon>Burkholderia</taxon>
        <taxon>Burkholderia cepacia complex</taxon>
    </lineage>
</organism>